<gene>
    <name evidence="2" type="ORF">SAMN05444955_115123</name>
</gene>
<organism evidence="2 3">
    <name type="scientific">Lihuaxuella thermophila</name>
    <dbReference type="NCBI Taxonomy" id="1173111"/>
    <lineage>
        <taxon>Bacteria</taxon>
        <taxon>Bacillati</taxon>
        <taxon>Bacillota</taxon>
        <taxon>Bacilli</taxon>
        <taxon>Bacillales</taxon>
        <taxon>Thermoactinomycetaceae</taxon>
        <taxon>Lihuaxuella</taxon>
    </lineage>
</organism>
<dbReference type="PANTHER" id="PTHR30032">
    <property type="entry name" value="N-ACETYLMURAMOYL-L-ALANINE AMIDASE-RELATED"/>
    <property type="match status" value="1"/>
</dbReference>
<dbReference type="InterPro" id="IPR013783">
    <property type="entry name" value="Ig-like_fold"/>
</dbReference>
<feature type="signal peptide" evidence="1">
    <location>
        <begin position="1"/>
        <end position="30"/>
    </location>
</feature>
<dbReference type="Proteomes" id="UP000199695">
    <property type="component" value="Unassembled WGS sequence"/>
</dbReference>
<dbReference type="PANTHER" id="PTHR30032:SF8">
    <property type="entry name" value="GERMINATION-SPECIFIC N-ACETYLMURAMOYL-L-ALANINE AMIDASE"/>
    <property type="match status" value="1"/>
</dbReference>
<feature type="chain" id="PRO_5039559752" evidence="1">
    <location>
        <begin position="31"/>
        <end position="566"/>
    </location>
</feature>
<keyword evidence="3" id="KW-1185">Reference proteome</keyword>
<dbReference type="OrthoDB" id="2788296at2"/>
<reference evidence="2 3" key="1">
    <citation type="submission" date="2016-10" db="EMBL/GenBank/DDBJ databases">
        <authorList>
            <person name="de Groot N.N."/>
        </authorList>
    </citation>
    <scope>NUCLEOTIDE SEQUENCE [LARGE SCALE GENOMIC DNA]</scope>
    <source>
        <strain evidence="2 3">DSM 46701</strain>
    </source>
</reference>
<dbReference type="Pfam" id="PF04122">
    <property type="entry name" value="CW_binding_2"/>
    <property type="match status" value="3"/>
</dbReference>
<evidence type="ECO:0000313" key="2">
    <source>
        <dbReference type="EMBL" id="SEN61741.1"/>
    </source>
</evidence>
<evidence type="ECO:0000256" key="1">
    <source>
        <dbReference type="SAM" id="SignalP"/>
    </source>
</evidence>
<dbReference type="AlphaFoldDB" id="A0A1H8I0K0"/>
<keyword evidence="1" id="KW-0732">Signal</keyword>
<dbReference type="EMBL" id="FOCQ01000015">
    <property type="protein sequence ID" value="SEN61741.1"/>
    <property type="molecule type" value="Genomic_DNA"/>
</dbReference>
<dbReference type="RefSeq" id="WP_089971593.1">
    <property type="nucleotide sequence ID" value="NZ_FOCQ01000015.1"/>
</dbReference>
<protein>
    <submittedName>
        <fullName evidence="2">Putative cell wall binding repeat 2</fullName>
    </submittedName>
</protein>
<sequence>MKSCRWAAGILTVALVASVSLMDRSAAVHAAGGESLADELIQARKHQIMLRIGEFAKKKREVLRNRTIKQANTWTAGSEATGMTEVVYSGSTPSYRIPEYVFRLSQPSTVHVTAEHSTTLMDYLIAGVDANGNLVYYQDGDTLPAGEYSFIVISESKTPLNYQYRLSGLRLAAAPDQTLPALTFETPDQYEQRLPQGTRSLTLKGSTDADFAEYSLNGSESQSLERDFSVSVPLHAGFNSLKVNAFEFSGNAVYDDFTLIVPTLQRIGGADRYEVSANISKELGIDSSTVVIARGDLYADALSGVPLASMNQAPILLTKTGFLPPSIKEEILRRNPDRAIILGGTGAVSATVETELKQMGVNQVERIAGATRYAVSAAIAEQMKSTAGDFMSDVAFIASGENFPDALAASSVAGQAYMPILLVKPGSIPPDIENFIKSHPEIGKFVIVGGTGAVSDAVANKIASYGRTVERIGGSTRYQTAVNIANKFQLIPNTQVFARGDDFPDALSGGPFAAHLQAPILLTPPASLESNVKGYLTQNSPDVAYILGSEGAVSRTVEEQISQYIR</sequence>
<dbReference type="Gene3D" id="3.40.50.12090">
    <property type="match status" value="2"/>
</dbReference>
<name>A0A1H8I0K0_9BACL</name>
<dbReference type="InterPro" id="IPR007253">
    <property type="entry name" value="Cell_wall-bd_2"/>
</dbReference>
<dbReference type="STRING" id="1173111.SAMN05444955_115123"/>
<evidence type="ECO:0000313" key="3">
    <source>
        <dbReference type="Proteomes" id="UP000199695"/>
    </source>
</evidence>
<dbReference type="InterPro" id="IPR051922">
    <property type="entry name" value="Bact_Sporulation_Assoc"/>
</dbReference>
<accession>A0A1H8I0K0</accession>
<proteinExistence type="predicted"/>
<dbReference type="Gene3D" id="2.60.40.10">
    <property type="entry name" value="Immunoglobulins"/>
    <property type="match status" value="1"/>
</dbReference>